<dbReference type="Pfam" id="PF00010">
    <property type="entry name" value="HLH"/>
    <property type="match status" value="1"/>
</dbReference>
<sequence>MAEQQACRDGAAQKTNAPKSIKRKTAGAENSGQDMLRCKRRISFQNLGYSLPQANPVSVHRRNERERNRVKLVNMGFTTLREHVPNGAKNKKMSKVDTLKSAIAYIGELQRLLEDYHGYDPALTAQAVAAFASAQRHVMENLNAAAAGAYSPDSSSYLPASTPSPTDYSVSSMSPATYADASPSAYTSGSPTAGYTTSAAPTYQSTSPHGYHYNQYQQHDGVCYGQPTDIGHHHGGGAGSGGGGGTLSTGSPSPSYLSDNSTGDAPVSPKDVLELASWYGSIS</sequence>
<feature type="region of interest" description="Disordered" evidence="2">
    <location>
        <begin position="224"/>
        <end position="269"/>
    </location>
</feature>
<protein>
    <submittedName>
        <fullName evidence="5">Achaete-scute homolog 1-like</fullName>
    </submittedName>
</protein>
<evidence type="ECO:0000313" key="4">
    <source>
        <dbReference type="Proteomes" id="UP000695022"/>
    </source>
</evidence>
<dbReference type="SMART" id="SM00353">
    <property type="entry name" value="HLH"/>
    <property type="match status" value="1"/>
</dbReference>
<dbReference type="PANTHER" id="PTHR23349:SF108">
    <property type="entry name" value="BHLH DOMAIN-CONTAINING PROTEIN"/>
    <property type="match status" value="1"/>
</dbReference>
<dbReference type="PANTHER" id="PTHR23349">
    <property type="entry name" value="BASIC HELIX-LOOP-HELIX TRANSCRIPTION FACTOR, TWIST"/>
    <property type="match status" value="1"/>
</dbReference>
<keyword evidence="4" id="KW-1185">Reference proteome</keyword>
<reference evidence="5" key="1">
    <citation type="submission" date="2025-08" db="UniProtKB">
        <authorList>
            <consortium name="RefSeq"/>
        </authorList>
    </citation>
    <scope>IDENTIFICATION</scope>
</reference>
<dbReference type="Proteomes" id="UP000695022">
    <property type="component" value="Unplaced"/>
</dbReference>
<feature type="region of interest" description="Disordered" evidence="2">
    <location>
        <begin position="153"/>
        <end position="201"/>
    </location>
</feature>
<gene>
    <name evidence="5" type="primary">LOC106814809</name>
</gene>
<name>A0ABM1ER27_PRICU</name>
<dbReference type="PROSITE" id="PS50888">
    <property type="entry name" value="BHLH"/>
    <property type="match status" value="1"/>
</dbReference>
<evidence type="ECO:0000313" key="5">
    <source>
        <dbReference type="RefSeq" id="XP_014674648.1"/>
    </source>
</evidence>
<dbReference type="CDD" id="cd19723">
    <property type="entry name" value="bHLH_TS_ASCL1_like"/>
    <property type="match status" value="1"/>
</dbReference>
<dbReference type="GeneID" id="106814809"/>
<dbReference type="SUPFAM" id="SSF47459">
    <property type="entry name" value="HLH, helix-loop-helix DNA-binding domain"/>
    <property type="match status" value="1"/>
</dbReference>
<feature type="compositionally biased region" description="Polar residues" evidence="2">
    <location>
        <begin position="153"/>
        <end position="175"/>
    </location>
</feature>
<dbReference type="InterPro" id="IPR011598">
    <property type="entry name" value="bHLH_dom"/>
</dbReference>
<evidence type="ECO:0000259" key="3">
    <source>
        <dbReference type="PROSITE" id="PS50888"/>
    </source>
</evidence>
<feature type="compositionally biased region" description="Low complexity" evidence="2">
    <location>
        <begin position="248"/>
        <end position="258"/>
    </location>
</feature>
<feature type="compositionally biased region" description="Polar residues" evidence="2">
    <location>
        <begin position="184"/>
        <end position="201"/>
    </location>
</feature>
<dbReference type="RefSeq" id="XP_014674648.1">
    <property type="nucleotide sequence ID" value="XM_014819162.1"/>
</dbReference>
<feature type="compositionally biased region" description="Gly residues" evidence="2">
    <location>
        <begin position="236"/>
        <end position="247"/>
    </location>
</feature>
<dbReference type="InterPro" id="IPR050283">
    <property type="entry name" value="E-box_TF_Regulators"/>
</dbReference>
<evidence type="ECO:0000256" key="2">
    <source>
        <dbReference type="SAM" id="MobiDB-lite"/>
    </source>
</evidence>
<keyword evidence="1" id="KW-0238">DNA-binding</keyword>
<dbReference type="InterPro" id="IPR036638">
    <property type="entry name" value="HLH_DNA-bd_sf"/>
</dbReference>
<feature type="region of interest" description="Disordered" evidence="2">
    <location>
        <begin position="1"/>
        <end position="33"/>
    </location>
</feature>
<accession>A0ABM1ER27</accession>
<organism evidence="4 5">
    <name type="scientific">Priapulus caudatus</name>
    <name type="common">Priapulid worm</name>
    <dbReference type="NCBI Taxonomy" id="37621"/>
    <lineage>
        <taxon>Eukaryota</taxon>
        <taxon>Metazoa</taxon>
        <taxon>Ecdysozoa</taxon>
        <taxon>Scalidophora</taxon>
        <taxon>Priapulida</taxon>
        <taxon>Priapulimorpha</taxon>
        <taxon>Priapulimorphida</taxon>
        <taxon>Priapulidae</taxon>
        <taxon>Priapulus</taxon>
    </lineage>
</organism>
<evidence type="ECO:0000256" key="1">
    <source>
        <dbReference type="ARBA" id="ARBA00023125"/>
    </source>
</evidence>
<proteinExistence type="predicted"/>
<feature type="domain" description="BHLH" evidence="3">
    <location>
        <begin position="57"/>
        <end position="109"/>
    </location>
</feature>
<dbReference type="Gene3D" id="4.10.280.10">
    <property type="entry name" value="Helix-loop-helix DNA-binding domain"/>
    <property type="match status" value="1"/>
</dbReference>